<dbReference type="GO" id="GO:0070929">
    <property type="term" value="P:trans-translation"/>
    <property type="evidence" value="ECO:0007669"/>
    <property type="project" value="UniProtKB-UniRule"/>
</dbReference>
<dbReference type="InterPro" id="IPR000037">
    <property type="entry name" value="SsrA-bd_prot"/>
</dbReference>
<organism evidence="4 5">
    <name type="scientific">Candidatus Profftella armatura</name>
    <dbReference type="NCBI Taxonomy" id="669502"/>
    <lineage>
        <taxon>Bacteria</taxon>
        <taxon>Pseudomonadati</taxon>
        <taxon>Pseudomonadota</taxon>
        <taxon>Betaproteobacteria</taxon>
        <taxon>Candidatus Profftella</taxon>
    </lineage>
</organism>
<evidence type="ECO:0000256" key="1">
    <source>
        <dbReference type="ARBA" id="ARBA00022490"/>
    </source>
</evidence>
<dbReference type="NCBIfam" id="TIGR00086">
    <property type="entry name" value="smpB"/>
    <property type="match status" value="1"/>
</dbReference>
<dbReference type="InterPro" id="IPR023620">
    <property type="entry name" value="SmpB"/>
</dbReference>
<dbReference type="STRING" id="669502.SSDC_01375"/>
<reference evidence="4 5" key="1">
    <citation type="journal article" date="2013" name="Curr. Biol.">
        <title>Defensive bacteriome symbiont with a drastically reduced genome.</title>
        <authorList>
            <person name="Nakabachi A."/>
            <person name="Ueoka R."/>
            <person name="Oshima K."/>
            <person name="Teta R."/>
            <person name="Mangoni A."/>
            <person name="Gurgui M."/>
            <person name="Oldham N.J."/>
            <person name="van Echten-Deckert G."/>
            <person name="Okamura K."/>
            <person name="Yamamoto K."/>
            <person name="Inoue H."/>
            <person name="Ohkuma M."/>
            <person name="Hongoh Y."/>
            <person name="Miyagishima S.Y."/>
            <person name="Hattori M."/>
            <person name="Piel J."/>
            <person name="Fukatsu T."/>
        </authorList>
    </citation>
    <scope>NUCLEOTIDE SEQUENCE [LARGE SCALE GENOMIC DNA]</scope>
    <source>
        <strain evidence="4 5">DC</strain>
    </source>
</reference>
<keyword evidence="2 3" id="KW-0694">RNA-binding</keyword>
<evidence type="ECO:0000256" key="3">
    <source>
        <dbReference type="HAMAP-Rule" id="MF_00023"/>
    </source>
</evidence>
<dbReference type="PANTHER" id="PTHR30308:SF2">
    <property type="entry name" value="SSRA-BINDING PROTEIN"/>
    <property type="match status" value="1"/>
</dbReference>
<dbReference type="GO" id="GO:0005829">
    <property type="term" value="C:cytosol"/>
    <property type="evidence" value="ECO:0007669"/>
    <property type="project" value="TreeGrafter"/>
</dbReference>
<dbReference type="eggNOG" id="COG0691">
    <property type="taxonomic scope" value="Bacteria"/>
</dbReference>
<comment type="similarity">
    <text evidence="3">Belongs to the SmpB family.</text>
</comment>
<dbReference type="HOGENOM" id="CLU_108953_3_0_4"/>
<dbReference type="KEGG" id="ssdc:SSDC_01375"/>
<gene>
    <name evidence="3 4" type="primary">smpB</name>
    <name evidence="4" type="ORF">SSDC_01375</name>
</gene>
<dbReference type="GO" id="GO:0070930">
    <property type="term" value="P:trans-translation-dependent protein tagging"/>
    <property type="evidence" value="ECO:0007669"/>
    <property type="project" value="TreeGrafter"/>
</dbReference>
<keyword evidence="1 3" id="KW-0963">Cytoplasm</keyword>
<accession>S5R418</accession>
<comment type="function">
    <text evidence="3">Required for rescue of stalled ribosomes mediated by trans-translation. Binds to transfer-messenger RNA (tmRNA), required for stable association of tmRNA with ribosomes. tmRNA and SmpB together mimic tRNA shape, replacing the anticodon stem-loop with SmpB. tmRNA is encoded by the ssrA gene; the 2 termini fold to resemble tRNA(Ala) and it encodes a 'tag peptide', a short internal open reading frame. During trans-translation Ala-aminoacylated tmRNA acts like a tRNA, entering the A-site of stalled ribosomes, displacing the stalled mRNA. The ribosome then switches to translate the ORF on the tmRNA; the nascent peptide is terminated with the 'tag peptide' encoded by the tmRNA and targeted for degradation. The ribosome is freed to recommence translation, which seems to be the essential function of trans-translation.</text>
</comment>
<evidence type="ECO:0000313" key="5">
    <source>
        <dbReference type="Proteomes" id="UP000015216"/>
    </source>
</evidence>
<dbReference type="EMBL" id="CP003468">
    <property type="protein sequence ID" value="AGS06964.1"/>
    <property type="molecule type" value="Genomic_DNA"/>
</dbReference>
<keyword evidence="5" id="KW-1185">Reference proteome</keyword>
<dbReference type="PATRIC" id="fig|669502.6.peg.268"/>
<sequence>MIITNNKKALFNYFLEDYYEAGIVLKGWEVKSIRAKHVHLKESYIIIRDNEIFLLGAHISILSNLNVFTDISYDTIRTRKLLLHATEIKKLTGKVKKSGYTLIPSKLYFVKNRIKCEIALAKGKKQYDKRRKERERDIKRETEIIIKKYKNQF</sequence>
<dbReference type="OrthoDB" id="9805462at2"/>
<dbReference type="NCBIfam" id="NF003843">
    <property type="entry name" value="PRK05422.1"/>
    <property type="match status" value="1"/>
</dbReference>
<dbReference type="Pfam" id="PF01668">
    <property type="entry name" value="SmpB"/>
    <property type="match status" value="1"/>
</dbReference>
<dbReference type="Proteomes" id="UP000015216">
    <property type="component" value="Chromosome"/>
</dbReference>
<dbReference type="GeneID" id="301553146"/>
<dbReference type="Gene3D" id="2.40.280.10">
    <property type="match status" value="1"/>
</dbReference>
<comment type="subcellular location">
    <subcellularLocation>
        <location evidence="3">Cytoplasm</location>
    </subcellularLocation>
    <text evidence="3">The tmRNA-SmpB complex associates with stalled 70S ribosomes.</text>
</comment>
<name>S5R418_9PROT</name>
<dbReference type="AlphaFoldDB" id="S5R418"/>
<dbReference type="HAMAP" id="MF_00023">
    <property type="entry name" value="SmpB"/>
    <property type="match status" value="1"/>
</dbReference>
<dbReference type="RefSeq" id="WP_020915539.1">
    <property type="nucleotide sequence ID" value="NC_021885.1"/>
</dbReference>
<protein>
    <recommendedName>
        <fullName evidence="3">SsrA-binding protein</fullName>
    </recommendedName>
    <alternativeName>
        <fullName evidence="3">Small protein B</fullName>
    </alternativeName>
</protein>
<proteinExistence type="inferred from homology"/>
<dbReference type="PROSITE" id="PS01317">
    <property type="entry name" value="SSRP"/>
    <property type="match status" value="1"/>
</dbReference>
<dbReference type="GO" id="GO:0003723">
    <property type="term" value="F:RNA binding"/>
    <property type="evidence" value="ECO:0007669"/>
    <property type="project" value="UniProtKB-UniRule"/>
</dbReference>
<dbReference type="PANTHER" id="PTHR30308">
    <property type="entry name" value="TMRNA-BINDING COMPONENT OF TRANS-TRANSLATION TAGGING COMPLEX"/>
    <property type="match status" value="1"/>
</dbReference>
<evidence type="ECO:0000256" key="2">
    <source>
        <dbReference type="ARBA" id="ARBA00022884"/>
    </source>
</evidence>
<dbReference type="CDD" id="cd09294">
    <property type="entry name" value="SmpB"/>
    <property type="match status" value="1"/>
</dbReference>
<dbReference type="InterPro" id="IPR020081">
    <property type="entry name" value="SsrA-bd_prot_CS"/>
</dbReference>
<dbReference type="SUPFAM" id="SSF74982">
    <property type="entry name" value="Small protein B (SmpB)"/>
    <property type="match status" value="1"/>
</dbReference>
<evidence type="ECO:0000313" key="4">
    <source>
        <dbReference type="EMBL" id="AGS06964.1"/>
    </source>
</evidence>